<organism evidence="8 9">
    <name type="scientific">Flagellimonas spongiicola</name>
    <dbReference type="NCBI Taxonomy" id="2942208"/>
    <lineage>
        <taxon>Bacteria</taxon>
        <taxon>Pseudomonadati</taxon>
        <taxon>Bacteroidota</taxon>
        <taxon>Flavobacteriia</taxon>
        <taxon>Flavobacteriales</taxon>
        <taxon>Flavobacteriaceae</taxon>
        <taxon>Flagellimonas</taxon>
    </lineage>
</organism>
<sequence>MFVKIWSKLVKSEFSKNVSTQILGTGIAQALPFLATPILTRIYSEEDFALYTSFFAIASIFAVAVGGKYHLAIVLPKNNDDAKKVFVLSVYLSIVHAILTAAILPLVSNFFPENLEDVLKYVPIYILFFGTWSAYINMSIRYKRFKNNALAKVVQALGYILTAIGIGISKSLEFGLVIAKISGTIISWIFLKSKTDSKFNWFAVKDLKGTAKSYIDYPKFGIWPSLLNTITLQALVLILTKYYSQEDLGFYGLTFMALSAPLTLIGASFKDVFYQKTASMITEGRIKALQLFFRKSAAALFILGIPICLILYFFGESLFGFVFGAKWERSGEFASILAFSFTVKLVVSPLSSIFNVTNKLKTAAKWQVLYFVSTFGTLFYCASILQSSIIDLLIIYVIHEIILYSTYLIIQLRTLQEFKTTI</sequence>
<dbReference type="InterPro" id="IPR050833">
    <property type="entry name" value="Poly_Biosynth_Transport"/>
</dbReference>
<feature type="transmembrane region" description="Helical" evidence="7">
    <location>
        <begin position="368"/>
        <end position="386"/>
    </location>
</feature>
<feature type="transmembrane region" description="Helical" evidence="7">
    <location>
        <begin position="249"/>
        <end position="270"/>
    </location>
</feature>
<feature type="transmembrane region" description="Helical" evidence="7">
    <location>
        <begin position="334"/>
        <end position="356"/>
    </location>
</feature>
<dbReference type="Pfam" id="PF13440">
    <property type="entry name" value="Polysacc_synt_3"/>
    <property type="match status" value="1"/>
</dbReference>
<evidence type="ECO:0000256" key="6">
    <source>
        <dbReference type="ARBA" id="ARBA00023136"/>
    </source>
</evidence>
<proteinExistence type="inferred from homology"/>
<evidence type="ECO:0000313" key="9">
    <source>
        <dbReference type="Proteomes" id="UP001203607"/>
    </source>
</evidence>
<dbReference type="PANTHER" id="PTHR30250">
    <property type="entry name" value="PST FAMILY PREDICTED COLANIC ACID TRANSPORTER"/>
    <property type="match status" value="1"/>
</dbReference>
<feature type="transmembrane region" description="Helical" evidence="7">
    <location>
        <begin position="48"/>
        <end position="65"/>
    </location>
</feature>
<feature type="transmembrane region" description="Helical" evidence="7">
    <location>
        <begin position="118"/>
        <end position="137"/>
    </location>
</feature>
<feature type="transmembrane region" description="Helical" evidence="7">
    <location>
        <begin position="149"/>
        <end position="168"/>
    </location>
</feature>
<accession>A0ABT0PSA8</accession>
<comment type="subcellular location">
    <subcellularLocation>
        <location evidence="1">Cell membrane</location>
        <topology evidence="1">Multi-pass membrane protein</topology>
    </subcellularLocation>
</comment>
<evidence type="ECO:0000256" key="7">
    <source>
        <dbReference type="SAM" id="Phobius"/>
    </source>
</evidence>
<feature type="transmembrane region" description="Helical" evidence="7">
    <location>
        <begin position="392"/>
        <end position="410"/>
    </location>
</feature>
<feature type="transmembrane region" description="Helical" evidence="7">
    <location>
        <begin position="21"/>
        <end position="42"/>
    </location>
</feature>
<comment type="caution">
    <text evidence="8">The sequence shown here is derived from an EMBL/GenBank/DDBJ whole genome shotgun (WGS) entry which is preliminary data.</text>
</comment>
<feature type="transmembrane region" description="Helical" evidence="7">
    <location>
        <begin position="174"/>
        <end position="191"/>
    </location>
</feature>
<dbReference type="EMBL" id="JAMFMA010000002">
    <property type="protein sequence ID" value="MCL6274275.1"/>
    <property type="molecule type" value="Genomic_DNA"/>
</dbReference>
<evidence type="ECO:0000256" key="4">
    <source>
        <dbReference type="ARBA" id="ARBA00022692"/>
    </source>
</evidence>
<evidence type="ECO:0000256" key="1">
    <source>
        <dbReference type="ARBA" id="ARBA00004651"/>
    </source>
</evidence>
<keyword evidence="9" id="KW-1185">Reference proteome</keyword>
<keyword evidence="4 7" id="KW-0812">Transmembrane</keyword>
<reference evidence="8 9" key="1">
    <citation type="submission" date="2022-05" db="EMBL/GenBank/DDBJ databases">
        <authorList>
            <person name="Park J.-S."/>
        </authorList>
    </citation>
    <scope>NUCLEOTIDE SEQUENCE [LARGE SCALE GENOMIC DNA]</scope>
    <source>
        <strain evidence="8 9">2012CJ35-5</strain>
    </source>
</reference>
<dbReference type="Proteomes" id="UP001203607">
    <property type="component" value="Unassembled WGS sequence"/>
</dbReference>
<evidence type="ECO:0000313" key="8">
    <source>
        <dbReference type="EMBL" id="MCL6274275.1"/>
    </source>
</evidence>
<feature type="transmembrane region" description="Helical" evidence="7">
    <location>
        <begin position="222"/>
        <end position="243"/>
    </location>
</feature>
<comment type="similarity">
    <text evidence="2">Belongs to the polysaccharide synthase family.</text>
</comment>
<keyword evidence="6 7" id="KW-0472">Membrane</keyword>
<protein>
    <submittedName>
        <fullName evidence="8">Oligosaccharide flippase family protein</fullName>
    </submittedName>
</protein>
<keyword evidence="3" id="KW-1003">Cell membrane</keyword>
<feature type="transmembrane region" description="Helical" evidence="7">
    <location>
        <begin position="291"/>
        <end position="314"/>
    </location>
</feature>
<evidence type="ECO:0000256" key="5">
    <source>
        <dbReference type="ARBA" id="ARBA00022989"/>
    </source>
</evidence>
<evidence type="ECO:0000256" key="2">
    <source>
        <dbReference type="ARBA" id="ARBA00007430"/>
    </source>
</evidence>
<evidence type="ECO:0000256" key="3">
    <source>
        <dbReference type="ARBA" id="ARBA00022475"/>
    </source>
</evidence>
<dbReference type="RefSeq" id="WP_249657460.1">
    <property type="nucleotide sequence ID" value="NZ_JAMFMA010000002.1"/>
</dbReference>
<feature type="transmembrane region" description="Helical" evidence="7">
    <location>
        <begin position="85"/>
        <end position="106"/>
    </location>
</feature>
<gene>
    <name evidence="8" type="ORF">M3P19_09655</name>
</gene>
<name>A0ABT0PSA8_9FLAO</name>
<keyword evidence="5 7" id="KW-1133">Transmembrane helix</keyword>
<dbReference type="PANTHER" id="PTHR30250:SF10">
    <property type="entry name" value="LIPOPOLYSACCHARIDE BIOSYNTHESIS PROTEIN WZXC"/>
    <property type="match status" value="1"/>
</dbReference>